<keyword evidence="2" id="KW-0067">ATP-binding</keyword>
<dbReference type="Proteomes" id="UP000253850">
    <property type="component" value="Chromosome"/>
</dbReference>
<dbReference type="SUPFAM" id="SSF52540">
    <property type="entry name" value="P-loop containing nucleoside triphosphate hydrolases"/>
    <property type="match status" value="1"/>
</dbReference>
<dbReference type="AlphaFoldDB" id="A0AAX2AAJ3"/>
<feature type="domain" description="Zeta toxin" evidence="3">
    <location>
        <begin position="42"/>
        <end position="161"/>
    </location>
</feature>
<dbReference type="Gene3D" id="3.40.50.300">
    <property type="entry name" value="P-loop containing nucleotide triphosphate hydrolases"/>
    <property type="match status" value="1"/>
</dbReference>
<dbReference type="InterPro" id="IPR010488">
    <property type="entry name" value="Zeta_toxin_domain"/>
</dbReference>
<dbReference type="RefSeq" id="WP_114839060.1">
    <property type="nucleotide sequence ID" value="NZ_CP031217.1"/>
</dbReference>
<proteinExistence type="predicted"/>
<dbReference type="EMBL" id="CP031217">
    <property type="protein sequence ID" value="AXH12220.1"/>
    <property type="molecule type" value="Genomic_DNA"/>
</dbReference>
<keyword evidence="7" id="KW-1185">Reference proteome</keyword>
<evidence type="ECO:0000259" key="3">
    <source>
        <dbReference type="Pfam" id="PF06414"/>
    </source>
</evidence>
<dbReference type="InterPro" id="IPR027417">
    <property type="entry name" value="P-loop_NTPase"/>
</dbReference>
<accession>A0AAX2AAJ3</accession>
<dbReference type="GO" id="GO:0016301">
    <property type="term" value="F:kinase activity"/>
    <property type="evidence" value="ECO:0007669"/>
    <property type="project" value="InterPro"/>
</dbReference>
<protein>
    <submittedName>
        <fullName evidence="4">Zeta toxin domain-containing protein</fullName>
    </submittedName>
</protein>
<reference evidence="5 7" key="1">
    <citation type="submission" date="2017-10" db="EMBL/GenBank/DDBJ databases">
        <title>Genomics of the genus Arcobacter.</title>
        <authorList>
            <person name="Perez-Cataluna A."/>
            <person name="Figueras M.J."/>
        </authorList>
    </citation>
    <scope>NUCLEOTIDE SEQUENCE [LARGE SCALE GENOMIC DNA]</scope>
    <source>
        <strain evidence="5 7">CECT 7835</strain>
    </source>
</reference>
<dbReference type="EMBL" id="PDKM01000001">
    <property type="protein sequence ID" value="RXK11327.1"/>
    <property type="molecule type" value="Genomic_DNA"/>
</dbReference>
<name>A0AAX2AAJ3_9BACT</name>
<evidence type="ECO:0000313" key="5">
    <source>
        <dbReference type="EMBL" id="RXK11327.1"/>
    </source>
</evidence>
<sequence>MKEKDLINYAKTLLNNTLTLDEKTISELAYEEIKSKKALLEDVFLRNKNKDKKAFFIFGGYGSGKKEFASALNELYQIDFIEHTEIKKYCKYYNGSNSHLFDKASLEGVNILMDTVLNKRYSFILDGTFFEFIDSALEKNYDIEINFVYRPLDIAIKSIEILENTFYSGFISSINAVNTIKEKHSNVRVNFYDLHNDLILKNINSLDEVINKSEVMQNDIKFAKDFLLKNCDLAFRKLQEVINTDYPIKKIKLSDTMKKNLDKLGIKYSE</sequence>
<dbReference type="Pfam" id="PF06414">
    <property type="entry name" value="Zeta_toxin"/>
    <property type="match status" value="1"/>
</dbReference>
<evidence type="ECO:0000313" key="7">
    <source>
        <dbReference type="Proteomes" id="UP000289193"/>
    </source>
</evidence>
<evidence type="ECO:0000313" key="6">
    <source>
        <dbReference type="Proteomes" id="UP000253850"/>
    </source>
</evidence>
<dbReference type="Proteomes" id="UP000289193">
    <property type="component" value="Unassembled WGS sequence"/>
</dbReference>
<evidence type="ECO:0000256" key="2">
    <source>
        <dbReference type="ARBA" id="ARBA00022840"/>
    </source>
</evidence>
<dbReference type="KEGG" id="hbv:ABIV_1220"/>
<keyword evidence="1" id="KW-0547">Nucleotide-binding</keyword>
<evidence type="ECO:0000256" key="1">
    <source>
        <dbReference type="ARBA" id="ARBA00022741"/>
    </source>
</evidence>
<gene>
    <name evidence="4" type="ORF">ABIV_1220</name>
    <name evidence="5" type="ORF">CRV05_02865</name>
</gene>
<evidence type="ECO:0000313" key="4">
    <source>
        <dbReference type="EMBL" id="AXH12220.1"/>
    </source>
</evidence>
<reference evidence="4 6" key="2">
    <citation type="submission" date="2018-07" db="EMBL/GenBank/DDBJ databases">
        <title>Complete genome of the Arcobacter bivalviorum type strain LMG 26154.</title>
        <authorList>
            <person name="Miller W.G."/>
            <person name="Yee E."/>
            <person name="Bono J.L."/>
        </authorList>
    </citation>
    <scope>NUCLEOTIDE SEQUENCE [LARGE SCALE GENOMIC DNA]</scope>
    <source>
        <strain evidence="4 6">LMG 26154</strain>
    </source>
</reference>
<dbReference type="GO" id="GO:0005524">
    <property type="term" value="F:ATP binding"/>
    <property type="evidence" value="ECO:0007669"/>
    <property type="project" value="UniProtKB-KW"/>
</dbReference>
<organism evidence="5 7">
    <name type="scientific">Halarcobacter bivalviorum</name>
    <dbReference type="NCBI Taxonomy" id="663364"/>
    <lineage>
        <taxon>Bacteria</taxon>
        <taxon>Pseudomonadati</taxon>
        <taxon>Campylobacterota</taxon>
        <taxon>Epsilonproteobacteria</taxon>
        <taxon>Campylobacterales</taxon>
        <taxon>Arcobacteraceae</taxon>
        <taxon>Halarcobacter</taxon>
    </lineage>
</organism>